<dbReference type="CDD" id="cd16377">
    <property type="entry name" value="23S_rRNA_IVP_like"/>
    <property type="match status" value="1"/>
</dbReference>
<protein>
    <recommendedName>
        <fullName evidence="3">Four helix bundle protein</fullName>
    </recommendedName>
</protein>
<dbReference type="EMBL" id="MHNB01000028">
    <property type="protein sequence ID" value="OGZ36325.1"/>
    <property type="molecule type" value="Genomic_DNA"/>
</dbReference>
<comment type="caution">
    <text evidence="1">The sequence shown here is derived from an EMBL/GenBank/DDBJ whole genome shotgun (WGS) entry which is preliminary data.</text>
</comment>
<dbReference type="InterPro" id="IPR012657">
    <property type="entry name" value="23S_rRNA-intervening_sequence"/>
</dbReference>
<dbReference type="NCBIfam" id="TIGR02436">
    <property type="entry name" value="four helix bundle protein"/>
    <property type="match status" value="1"/>
</dbReference>
<accession>A0A1G2FE43</accession>
<dbReference type="Gene3D" id="1.20.1440.60">
    <property type="entry name" value="23S rRNA-intervening sequence"/>
    <property type="match status" value="1"/>
</dbReference>
<name>A0A1G2FE43_9BACT</name>
<organism evidence="1 2">
    <name type="scientific">Candidatus Portnoybacteria bacterium RIFCSPHIGHO2_12_FULL_38_9</name>
    <dbReference type="NCBI Taxonomy" id="1801997"/>
    <lineage>
        <taxon>Bacteria</taxon>
        <taxon>Candidatus Portnoyibacteriota</taxon>
    </lineage>
</organism>
<reference evidence="1 2" key="1">
    <citation type="journal article" date="2016" name="Nat. Commun.">
        <title>Thousands of microbial genomes shed light on interconnected biogeochemical processes in an aquifer system.</title>
        <authorList>
            <person name="Anantharaman K."/>
            <person name="Brown C.T."/>
            <person name="Hug L.A."/>
            <person name="Sharon I."/>
            <person name="Castelle C.J."/>
            <person name="Probst A.J."/>
            <person name="Thomas B.C."/>
            <person name="Singh A."/>
            <person name="Wilkins M.J."/>
            <person name="Karaoz U."/>
            <person name="Brodie E.L."/>
            <person name="Williams K.H."/>
            <person name="Hubbard S.S."/>
            <person name="Banfield J.F."/>
        </authorList>
    </citation>
    <scope>NUCLEOTIDE SEQUENCE [LARGE SCALE GENOMIC DNA]</scope>
</reference>
<sequence>MNKSPLIEKSDKLSFLVYRVSRKFPKEELYGLTSQLRRAVLSIVLNIIEGFARGGSREYRQFLYAAYGSLKETKYLLFFANRENYLNEKDYQEAVNLAEEVGKMLWRSLKTIDQKIKKVI</sequence>
<dbReference type="PANTHER" id="PTHR38471:SF2">
    <property type="entry name" value="FOUR HELIX BUNDLE PROTEIN"/>
    <property type="match status" value="1"/>
</dbReference>
<dbReference type="PANTHER" id="PTHR38471">
    <property type="entry name" value="FOUR HELIX BUNDLE PROTEIN"/>
    <property type="match status" value="1"/>
</dbReference>
<dbReference type="AlphaFoldDB" id="A0A1G2FE43"/>
<dbReference type="InterPro" id="IPR036583">
    <property type="entry name" value="23S_rRNA_IVS_sf"/>
</dbReference>
<evidence type="ECO:0000313" key="1">
    <source>
        <dbReference type="EMBL" id="OGZ36325.1"/>
    </source>
</evidence>
<dbReference type="Proteomes" id="UP000177061">
    <property type="component" value="Unassembled WGS sequence"/>
</dbReference>
<proteinExistence type="predicted"/>
<dbReference type="SUPFAM" id="SSF158446">
    <property type="entry name" value="IVS-encoded protein-like"/>
    <property type="match status" value="1"/>
</dbReference>
<dbReference type="Pfam" id="PF05635">
    <property type="entry name" value="23S_rRNA_IVP"/>
    <property type="match status" value="1"/>
</dbReference>
<evidence type="ECO:0008006" key="3">
    <source>
        <dbReference type="Google" id="ProtNLM"/>
    </source>
</evidence>
<evidence type="ECO:0000313" key="2">
    <source>
        <dbReference type="Proteomes" id="UP000177061"/>
    </source>
</evidence>
<gene>
    <name evidence="1" type="ORF">A3J64_03185</name>
</gene>
<dbReference type="STRING" id="1801997.A3J64_03185"/>